<dbReference type="EMBL" id="RFEW01000001">
    <property type="protein sequence ID" value="RSO63395.1"/>
    <property type="molecule type" value="Genomic_DNA"/>
</dbReference>
<dbReference type="RefSeq" id="WP_017386446.1">
    <property type="nucleotide sequence ID" value="NZ_BKDB01000008.1"/>
</dbReference>
<evidence type="ECO:0000313" key="2">
    <source>
        <dbReference type="Proteomes" id="UP000271320"/>
    </source>
</evidence>
<evidence type="ECO:0000313" key="1">
    <source>
        <dbReference type="EMBL" id="RSO63395.1"/>
    </source>
</evidence>
<comment type="caution">
    <text evidence="1">The sequence shown here is derived from an EMBL/GenBank/DDBJ whole genome shotgun (WGS) entry which is preliminary data.</text>
</comment>
<gene>
    <name evidence="1" type="ORF">EA752_01350</name>
</gene>
<protein>
    <submittedName>
        <fullName evidence="1">Uncharacterized protein</fullName>
    </submittedName>
</protein>
<sequence>MNSIPKKTPSQIWKDNICSKITLLKKRRFSFPNFNAKISTLGLTTSNGFDTICKKIQEIDESLTTFNSILSAIDLYTIECLKWHSAFYNKRLTFYSTSKSNLKKLDLALSTGQDYTPLDSLSGLTENPISVGENNISSDLKVFYLSSKRSYFTKEHVKDSDIDNSNLDEYTSLISMIQVLRHDLIATDFIAIDEKNELLIIGIDLVNVFPESQTNKAEYHIFNLITKTIPHSLLNKKNFRNSVTLMETETVGYVLGHSFSSTGGVFHYSGKTSAIRDIRLDPFFMNGSAAHDLDFFWIRKAYPYNSMHYVLSLGLSQRDYNKPTLIPVSHVIMDLVTDQSAFSSCLNKIIEHS</sequence>
<reference evidence="1 2" key="1">
    <citation type="submission" date="2018-10" db="EMBL/GenBank/DDBJ databases">
        <title>GWAS and RNA-Seq identify cryptic mechanisms of antimicrobial resistance in Acinetobacter baumannii.</title>
        <authorList>
            <person name="Sahl J.W."/>
        </authorList>
    </citation>
    <scope>NUCLEOTIDE SEQUENCE [LARGE SCALE GENOMIC DNA]</scope>
    <source>
        <strain evidence="1 2">TG41884</strain>
    </source>
</reference>
<name>A0A3R9QRR4_ACIPI</name>
<organism evidence="1 2">
    <name type="scientific">Acinetobacter pittii</name>
    <name type="common">Acinetobacter genomosp. 3</name>
    <dbReference type="NCBI Taxonomy" id="48296"/>
    <lineage>
        <taxon>Bacteria</taxon>
        <taxon>Pseudomonadati</taxon>
        <taxon>Pseudomonadota</taxon>
        <taxon>Gammaproteobacteria</taxon>
        <taxon>Moraxellales</taxon>
        <taxon>Moraxellaceae</taxon>
        <taxon>Acinetobacter</taxon>
        <taxon>Acinetobacter calcoaceticus/baumannii complex</taxon>
    </lineage>
</organism>
<dbReference type="Proteomes" id="UP000271320">
    <property type="component" value="Unassembled WGS sequence"/>
</dbReference>
<dbReference type="AlphaFoldDB" id="A0A3R9QRR4"/>
<accession>A0A3R9QRR4</accession>
<proteinExistence type="predicted"/>